<dbReference type="AlphaFoldDB" id="A0A2N9L338"/>
<organism evidence="1 2">
    <name type="scientific">Candidatus Sulfuritelmatomonas gaucii</name>
    <dbReference type="NCBI Taxonomy" id="2043161"/>
    <lineage>
        <taxon>Bacteria</taxon>
        <taxon>Pseudomonadati</taxon>
        <taxon>Acidobacteriota</taxon>
        <taxon>Terriglobia</taxon>
        <taxon>Terriglobales</taxon>
        <taxon>Acidobacteriaceae</taxon>
        <taxon>Candidatus Sulfuritelmatomonas</taxon>
    </lineage>
</organism>
<accession>A0A2N9L338</accession>
<dbReference type="Proteomes" id="UP000239735">
    <property type="component" value="Unassembled WGS sequence"/>
</dbReference>
<reference evidence="2" key="1">
    <citation type="submission" date="2018-02" db="EMBL/GenBank/DDBJ databases">
        <authorList>
            <person name="Hausmann B."/>
        </authorList>
    </citation>
    <scope>NUCLEOTIDE SEQUENCE [LARGE SCALE GENOMIC DNA]</scope>
    <source>
        <strain evidence="2">Peat soil MAG SbA5</strain>
    </source>
</reference>
<gene>
    <name evidence="1" type="ORF">SBA5_110106</name>
</gene>
<sequence length="115" mass="12831">MEIVVFAEQFRNGSWDVWEYECNAIEAKALVDSAVAKATDREIGASPMHEDLLASARCLFDVARGTSAIPRNGDTRVYCVCVDKLVIGVYEKIRQYSQSLTETREFVEAGMQMSA</sequence>
<evidence type="ECO:0000313" key="2">
    <source>
        <dbReference type="Proteomes" id="UP000239735"/>
    </source>
</evidence>
<protein>
    <submittedName>
        <fullName evidence="1">Uncharacterized protein</fullName>
    </submittedName>
</protein>
<evidence type="ECO:0000313" key="1">
    <source>
        <dbReference type="EMBL" id="SPE17746.1"/>
    </source>
</evidence>
<proteinExistence type="predicted"/>
<dbReference type="EMBL" id="OKRB01000013">
    <property type="protein sequence ID" value="SPE17746.1"/>
    <property type="molecule type" value="Genomic_DNA"/>
</dbReference>
<name>A0A2N9L338_9BACT</name>